<evidence type="ECO:0000313" key="5">
    <source>
        <dbReference type="Proteomes" id="UP000827986"/>
    </source>
</evidence>
<feature type="domain" description="Sacsin/Nov" evidence="3">
    <location>
        <begin position="1319"/>
        <end position="1566"/>
    </location>
</feature>
<name>A0A9D3XK69_9SAUR</name>
<evidence type="ECO:0008006" key="6">
    <source>
        <dbReference type="Google" id="ProtNLM"/>
    </source>
</evidence>
<comment type="caution">
    <text evidence="4">The sequence shown here is derived from an EMBL/GenBank/DDBJ whole genome shotgun (WGS) entry which is preliminary data.</text>
</comment>
<dbReference type="Proteomes" id="UP000827986">
    <property type="component" value="Unassembled WGS sequence"/>
</dbReference>
<protein>
    <recommendedName>
        <fullName evidence="6">Sacsin</fullName>
    </recommendedName>
</protein>
<dbReference type="PANTHER" id="PTHR46919">
    <property type="entry name" value="ZINC FINGER, C3HC4 TYPE (RING FINGER) FAMILY PROTEIN"/>
    <property type="match status" value="1"/>
</dbReference>
<dbReference type="InterPro" id="IPR036869">
    <property type="entry name" value="J_dom_sf"/>
</dbReference>
<dbReference type="Pfam" id="PF05168">
    <property type="entry name" value="HEPN"/>
    <property type="match status" value="1"/>
</dbReference>
<dbReference type="SUPFAM" id="SSF55874">
    <property type="entry name" value="ATPase domain of HSP90 chaperone/DNA topoisomerase II/histidine kinase"/>
    <property type="match status" value="3"/>
</dbReference>
<dbReference type="InterPro" id="IPR036890">
    <property type="entry name" value="HATPase_C_sf"/>
</dbReference>
<feature type="domain" description="Sacsin/Nov" evidence="3">
    <location>
        <begin position="17"/>
        <end position="245"/>
    </location>
</feature>
<proteinExistence type="predicted"/>
<dbReference type="Pfam" id="PF25794">
    <property type="entry name" value="SACS"/>
    <property type="match status" value="3"/>
</dbReference>
<dbReference type="EMBL" id="JAHDVG010000469">
    <property type="protein sequence ID" value="KAH1180818.1"/>
    <property type="molecule type" value="Genomic_DNA"/>
</dbReference>
<evidence type="ECO:0000259" key="3">
    <source>
        <dbReference type="Pfam" id="PF25794"/>
    </source>
</evidence>
<dbReference type="NCBIfam" id="NF047352">
    <property type="entry name" value="P_loop_sacsin"/>
    <property type="match status" value="3"/>
</dbReference>
<evidence type="ECO:0000259" key="2">
    <source>
        <dbReference type="Pfam" id="PF05168"/>
    </source>
</evidence>
<sequence>MAATEPKRRGFRQRPPPFLKYLQSILRKYPDGGQILKELIQNADDAGATEVIFLCDERRYGTQSLAAEGLQRVQGPALVAYNDGLFSEADWDGIQSTGDSHKLRDPGTVGRFGLGFNSVYHLTDLPAVLSGPWLGVLDPQRAALADGGQQWHLEEAAELADQFAPFWGAVQVMGRGEGSPAAGRFPGTLFRFPLRHEPSGISDNLYSPERVRQLFLAFIHDAPTCLLFLRHVRRLALKMVDGQGATTELLETTAAPRPLNGPGLVQDDVAAAALATAACIKAVAAHGTAADGDTEREWLVVSAVPTEGAFPELAELAGALGSLPGVALAYPLEGGCAGHLCCFLPLPATEENATGLPLHINAPFHLTDDRRHVQWAEEDRSRDHAARWNQLLTEAVLPLAYRQAIVVAAAACPGDPYGAWPDPELSRHQQRYRSLVERICQQLWGMEALVPAGQPGTRRLRATDAVFLPQNGAGEATLRVLEEALVQAGEPLATVPAHVRRALAAGGPAVKEATPAYMRKVLGRVGPARYPADKRLLLEYVAGDKRYGELAGLELLPRADGGFVCFGGAGGTVYADSEAFPRILLPGLADSFLPEDLTPALLSHLHWIAEQGLFRNLVSLDLAVIKQNLKAALPADWFKGGSTHVTWCPGGHPRQPPRQWLAAFWDFLQHHVRSLAPFEGHPLVPLAPLGTGARSLQLARLSPTPTLLFRSWEGRSLTEDESGVLEALGCTVIHRWDQALWHRQLTDYVLAPTAGNALRAFDRLGVAGVAARLRSLPPERGRILCQFLSQAPASSLSEREAVVLGSLPIFQKMPSVSPPCPAGLVPAGSYQALERSTVPAVPEDLVLPEPVLRCRDEADRRLFLQTRDKLLGAAELALLAVRAVKKGVYAKWAPDAERLMLWVLRHGDALFGHSKKLQALCEELAFMDCGGTLVRANELFDPQNTSFRALLGPRCFPPVAFREAAVLRSLCALGLKTSETAITPDHMLEAAQEVGRLQQARDAPGAAAKSRALLELCNRTPALGRFCQKKLQRLRDLAWVPATDPTERQPNGPFLPPERLRSARYADLAGLAMPLTDAFREPAEEKLGLSRPPPPEKVLVNLLLLAQGDQPKDIRTLVPKLHVIYQHMEQNRRQFGVASSHAVLWTGNGFSVPATAVLAYPDGLDLSCLVPRVPPELLPYRRLFLAWGARDAVGEEELSQALCRLGKEIEGRAGGGTEAELRLTVAILDWLKSRGHQGDRDLPVPVQAPGGSGFTLRPASSALYCDIDRASLADLEGDDAELAVVHEAVAQATATFLGVALLSTRVLQPQLFEAWGPSEPITTRIWNILREYTEDADLFKELIQNAEDAGARECSFLLDLRRHSGGTAGLLDPGMAACHGPALWSYNDAAFTQEDLVNIIRVGAATKEGQEGKIGRFGLGFNTVYHVTDVPLVLSGSTLLIFDPNVTHLRKHIPNPACPGIRLDLHQRPATLTTFAEQFRPYQGLFGFQTQEPFDFPGTLFRLPFRTEEEARESRISQVPFGIDRVERLQSGFRDFCHLLLLFLRGVREVSLKRLPNQAPSPEATQSLATLCRERIKSLEDAGNSRTGQSSIEQLTVQWELDITISHYLVHTCQGTGESLVLFQQGMRDGTRPSPPSAGVALPLTPTEPGKWAPHLDGFEGHVFCFLPLPIASGLPVHLHGAFAVLSNRKGLWDATAKGEWNWALLRDAVPAAWLQALSLLRDMHQEGDLEDYEYHTFWPDAGKARHPFTEAVKAFYHALADGQDLALFSDGRRWCTMNNARFLDFNITCNTRVGQTAARVFASLLPEPLLAVQLPIWVRSGFQASGQEDILLPNTYDWVGFYQKIVFANMGTLDAPDRDALVLHAMDMSDARVDQLLASVSCIPTTPRGQLQPIGKLVHPQGRAAPLYDPQDGRFPTGTGFLAPERLLRLEGLGMAKDVVPMKELLERARTVQALWQRDQRQGCRRICRILELLEQLLEQGLDNLAQVAFRAVPFLPAALPGACYELCRPTDLYHHKHRSLVGLIQPVLAGKDLGGDFRFSKALWDFLGLSRKPPAGMVLRQLAEACQGSNALPKPELQETARQCYAYLDKLLSKQPTCKEEVAEKAAAFSFVLVGAHFEPVKAVAWELSFEASPYLHQLPQEYWGFKALWGCVGLQETFALENYTCVLRDLARKTAGQSLSPQELQLVLRLVTIGLMEASPDRQPVAAYDAQGIFFPDQQGVLRPVAKLHFDDTPWLPQEEGMPLCHGQIPRELALCYGVPTIRHRALVQGKIRGLELAPWASEFGAREELTVRLQNILREYSSSSRDVLKELLQNADDAGASRLHFVWDRRHHPTQRVISEEWGGLQGPALCVYNDKPLTQEDIEGIQRLGVGGKGGRQDKTGKYGLGFNAVFHLTDCPAFLTGDSALGVFDPHLRYVPTASEQYPGAMFSVNGDFKKTFPDVYATFLPDLFDLSQGVLFRLPLRTAEGAAGSRVCQRVIHEEDLEEMQEALAQEAESLVLFLRHLRTVVFSEITEGKVQPRELLRVETEMEEGSLMLRKAFQERLSQMAVSGSEEATPVRVVYTMKVSHGRSRPPTSWGVVWQAGVDDAAKKESPDPERLPYGAVAACLDAVRPGRAFCTLPLPLETGLPVHINGNFSVDSARRDLRKEDGGSQNTAWNGFLMQRLLAPLYCRLLDWLRKKLGEALRFMTLQACWEMLEPKYLSYFPAVRERVPPPWHQLVNWVYKLIAEMQQPLIPIYQTETIRLHVQSMEMVRITWTATGEGRLLREPFFLQRELCDAMSHILQRLEMKLVPAFQGLRQIHAEFDRAGVKVLTLNPGSLRCFLKALPLDPPCRVSETPLKDSSSCSRLLEFCLEELRKGDVRDLEGLPLSVTHDGMLRPFSTREPVFQSRAHCLFPWQRCQFLAYRVQQKPLLLQTGFLKAFTLQEAARFIQEVLGQPDWEAQSAEARKWLKEVWKLFNHMVYEASKGKEEAMSKAFRELVSLFEYQAILPVCSDQPGDERLVPLVSLPTIIHGYTSEVEKSLGKLGFAKLDILMIPLDIRFHCIRPRLLQTHDPVLVLKQLGARTGLRWCELKSYETNGLLRFLTEKVEELEHDLLAQLRSLPLFQTHQGTWVALAFYHNVYILETRIPKLSKDFQALYQLDQQTVLLQDKDLHRELSKSLSIGVLNDLQQFIRHLLPSLPRLPESQLLEALKLLFTIQRHYREEYPAEKKTIVSAFGPVSFIRDKQGALRPASCFYDGEVSLFQTMRLDARFVPDVFFEELRVEKLTVNAFLRDVGMKWETSEDDFVEFATWIERQAGQEGAAAGELPAQREALLLHLLSQPSDSLSDHFLERVSSIRFLTPRRVPDELGNFHPPCVLHTQPVALKGALVVPRKEDVALVWTSAVILALPLVPCPKNARSVLERLGVLQAVPAPMVLDNLKNVCQARCETKEGQKTRTRIFMQTYGYLERDLRGFDADCLAGLPVVLVKGEQVAEASQVVFSLRDEQEFRPYLYTVPPLVAVYSELLQKLGVEQEPSVQHYARVLRRIHQETQAKEILQPNLTKTVLRATQHLFQLLSQGKADFSRVEELHLPCTDGKLYCSTTLVFNNCAPANVSQALGSTFHFLVDLSRCHLPSPEYDPWKLVRQLPQPLRPQLLSKITELQLEEASLELCHYGAFCESRNQLQGILVSPEFREGLAALLRWQRRDEEEEAETASKEREVAFSAERLEVVCCEKIQMVMMHRGERLEGTQASRVVHVVLHADGRRRVYLLHWERMDLGLSLQILDRLALEVDSIMGGMLRWESRSILMQMLARKDPVEVLGVLERNGVPLQPSTHPDAYTLPSPGTEIPQEWYDSLDMSILNTFARGDYVGYLDPEAPEECYQYAVVLEVLPDGAVPMYRINLGAGRQEEVSANDLYQFKRIQVDGRGRALVPVPDQQQQQERREAWYRQSLGQVKEEVDTCLAKIWELPEGERRKAIRRLYLRYHPDKNVGQEEMANEVCKYLRERIQDLEEGRKPRAAGNPRSPQASGGRGHPSSHQGFSASWNEWDGEARHHRQSRREFTGQRDRGFHYDFWSYHRAKAGRRPQAEEARRWLRQAQSDLRAAGHDVGQCCTNWVFYKVHRAVEKALAAAVYDRGERFEREQTLASLAQKVAAYDPGLEGLPAQVAELRRHGVVDKTTQYPCYHPRPPSPTRPFRPERSRRCCGWRRACWMWCRCTWPGAEGWGQCHGEGATQGSESTPWRRHRGLHQRDLRLLLVAARQPPIRDCAMEIWFH</sequence>
<feature type="domain" description="HEPN" evidence="2">
    <location>
        <begin position="4081"/>
        <end position="4165"/>
    </location>
</feature>
<organism evidence="4 5">
    <name type="scientific">Mauremys mutica</name>
    <name type="common">yellowpond turtle</name>
    <dbReference type="NCBI Taxonomy" id="74926"/>
    <lineage>
        <taxon>Eukaryota</taxon>
        <taxon>Metazoa</taxon>
        <taxon>Chordata</taxon>
        <taxon>Craniata</taxon>
        <taxon>Vertebrata</taxon>
        <taxon>Euteleostomi</taxon>
        <taxon>Archelosauria</taxon>
        <taxon>Testudinata</taxon>
        <taxon>Testudines</taxon>
        <taxon>Cryptodira</taxon>
        <taxon>Durocryptodira</taxon>
        <taxon>Testudinoidea</taxon>
        <taxon>Geoemydidae</taxon>
        <taxon>Geoemydinae</taxon>
        <taxon>Mauremys</taxon>
    </lineage>
</organism>
<feature type="region of interest" description="Disordered" evidence="1">
    <location>
        <begin position="4002"/>
        <end position="4034"/>
    </location>
</feature>
<evidence type="ECO:0000313" key="4">
    <source>
        <dbReference type="EMBL" id="KAH1180818.1"/>
    </source>
</evidence>
<dbReference type="Gene3D" id="1.10.287.110">
    <property type="entry name" value="DnaJ domain"/>
    <property type="match status" value="1"/>
</dbReference>
<dbReference type="SUPFAM" id="SSF46565">
    <property type="entry name" value="Chaperone J-domain"/>
    <property type="match status" value="1"/>
</dbReference>
<accession>A0A9D3XK69</accession>
<gene>
    <name evidence="4" type="ORF">KIL84_001752</name>
</gene>
<reference evidence="4" key="1">
    <citation type="submission" date="2021-09" db="EMBL/GenBank/DDBJ databases">
        <title>The genome of Mauremys mutica provides insights into the evolution of semi-aquatic lifestyle.</title>
        <authorList>
            <person name="Gong S."/>
            <person name="Gao Y."/>
        </authorList>
    </citation>
    <scope>NUCLEOTIDE SEQUENCE</scope>
    <source>
        <strain evidence="4">MM-2020</strain>
        <tissue evidence="4">Muscle</tissue>
    </source>
</reference>
<evidence type="ECO:0000256" key="1">
    <source>
        <dbReference type="SAM" id="MobiDB-lite"/>
    </source>
</evidence>
<feature type="domain" description="Sacsin/Nov" evidence="3">
    <location>
        <begin position="2290"/>
        <end position="2527"/>
    </location>
</feature>
<keyword evidence="5" id="KW-1185">Reference proteome</keyword>
<dbReference type="PANTHER" id="PTHR46919:SF2">
    <property type="entry name" value="SACSIN"/>
    <property type="match status" value="1"/>
</dbReference>
<dbReference type="InterPro" id="IPR058210">
    <property type="entry name" value="SACS/Nov_dom"/>
</dbReference>
<dbReference type="InterPro" id="IPR007842">
    <property type="entry name" value="HEPN_dom"/>
</dbReference>
<dbReference type="SUPFAM" id="SSF81593">
    <property type="entry name" value="Nucleotidyltransferase substrate binding subunit/domain"/>
    <property type="match status" value="1"/>
</dbReference>
<dbReference type="Gene3D" id="1.20.120.330">
    <property type="entry name" value="Nucleotidyltransferases domain 2"/>
    <property type="match status" value="1"/>
</dbReference>